<comment type="caution">
    <text evidence="1">The sequence shown here is derived from an EMBL/GenBank/DDBJ whole genome shotgun (WGS) entry which is preliminary data.</text>
</comment>
<dbReference type="Proteomes" id="UP000033618">
    <property type="component" value="Unassembled WGS sequence"/>
</dbReference>
<dbReference type="PATRIC" id="fig|28092.6.peg.600"/>
<accession>A0A0F5K5T9</accession>
<dbReference type="EMBL" id="LAQU01000002">
    <property type="protein sequence ID" value="KKB64902.1"/>
    <property type="molecule type" value="Genomic_DNA"/>
</dbReference>
<evidence type="ECO:0000313" key="2">
    <source>
        <dbReference type="Proteomes" id="UP000033618"/>
    </source>
</evidence>
<proteinExistence type="predicted"/>
<dbReference type="RefSeq" id="WP_024904869.1">
    <property type="nucleotide sequence ID" value="NZ_CADFGU010000004.1"/>
</dbReference>
<protein>
    <submittedName>
        <fullName evidence="1">Uncharacterized protein</fullName>
    </submittedName>
</protein>
<dbReference type="STRING" id="28092.WM40_02570"/>
<reference evidence="1 2" key="1">
    <citation type="submission" date="2015-03" db="EMBL/GenBank/DDBJ databases">
        <title>Draft Genome Sequence of Burkholderia andropogonis type strain ICMP2807, isolated from Sorghum bicolor.</title>
        <authorList>
            <person name="Lopes-Santos L."/>
            <person name="Castro D.B."/>
            <person name="Ottoboni L.M."/>
            <person name="Park D."/>
            <person name="Weirc B.S."/>
            <person name="Destefano S.A."/>
        </authorList>
    </citation>
    <scope>NUCLEOTIDE SEQUENCE [LARGE SCALE GENOMIC DNA]</scope>
    <source>
        <strain evidence="1 2">ICMP2807</strain>
    </source>
</reference>
<keyword evidence="2" id="KW-1185">Reference proteome</keyword>
<dbReference type="AlphaFoldDB" id="A0A0F5K5T9"/>
<gene>
    <name evidence="1" type="ORF">WM40_02570</name>
</gene>
<dbReference type="OrthoDB" id="6888798at2"/>
<evidence type="ECO:0000313" key="1">
    <source>
        <dbReference type="EMBL" id="KKB64902.1"/>
    </source>
</evidence>
<organism evidence="1 2">
    <name type="scientific">Robbsia andropogonis</name>
    <dbReference type="NCBI Taxonomy" id="28092"/>
    <lineage>
        <taxon>Bacteria</taxon>
        <taxon>Pseudomonadati</taxon>
        <taxon>Pseudomonadota</taxon>
        <taxon>Betaproteobacteria</taxon>
        <taxon>Burkholderiales</taxon>
        <taxon>Burkholderiaceae</taxon>
        <taxon>Robbsia</taxon>
    </lineage>
</organism>
<name>A0A0F5K5T9_9BURK</name>
<sequence>MMPFLDAPALLEIARAVPLSSAHPVSISCGCAKSSLAGWQSQPLSFDESTLEEIGTLMPPGVDEPSYEEYLPGSTTYWADDAPIAPRHFPYNRSGVWRCRVCASVFLRYTEGGGYFVDRRIRALDAALIQDVPLDGV</sequence>